<dbReference type="EMBL" id="ML009266">
    <property type="protein sequence ID" value="RKO97447.1"/>
    <property type="molecule type" value="Genomic_DNA"/>
</dbReference>
<dbReference type="AlphaFoldDB" id="A0A4V1ITL2"/>
<protein>
    <recommendedName>
        <fullName evidence="2">BZIP domain-containing protein</fullName>
    </recommendedName>
</protein>
<dbReference type="Pfam" id="PF07716">
    <property type="entry name" value="bZIP_2"/>
    <property type="match status" value="1"/>
</dbReference>
<evidence type="ECO:0000256" key="1">
    <source>
        <dbReference type="SAM" id="MobiDB-lite"/>
    </source>
</evidence>
<dbReference type="InterPro" id="IPR004827">
    <property type="entry name" value="bZIP"/>
</dbReference>
<feature type="domain" description="BZIP" evidence="2">
    <location>
        <begin position="196"/>
        <end position="253"/>
    </location>
</feature>
<gene>
    <name evidence="3" type="ORF">CAUPRSCDRAFT_10880</name>
</gene>
<sequence length="253" mass="28193">MSTMSVSHPTQEDPFLGLLFAQELEHAPIKPEDANALSPSDVSSHLMKFQQMQQHHKQQQHRDQTMNQIHNALRGKADATLQVHMQQHHATLDLSSKLDHMRAGQAHTQAVSHPVEHAAAPGGDLMPSLSQIVDPTGVIPAVLPLLQSSTARSAHSTLYHQPRQKPGRKPKLQRIEDQAMGLPAPSADESGPFAGLDKKAVRLLKNRQAASTSRYRRRERTAALTEIRERLCQENVQLEEYVKMLESRLVAPK</sequence>
<accession>A0A4V1ITL2</accession>
<proteinExistence type="predicted"/>
<evidence type="ECO:0000313" key="4">
    <source>
        <dbReference type="Proteomes" id="UP000268535"/>
    </source>
</evidence>
<feature type="region of interest" description="Disordered" evidence="1">
    <location>
        <begin position="153"/>
        <end position="173"/>
    </location>
</feature>
<reference evidence="4" key="1">
    <citation type="journal article" date="2018" name="Nat. Microbiol.">
        <title>Leveraging single-cell genomics to expand the fungal tree of life.</title>
        <authorList>
            <person name="Ahrendt S.R."/>
            <person name="Quandt C.A."/>
            <person name="Ciobanu D."/>
            <person name="Clum A."/>
            <person name="Salamov A."/>
            <person name="Andreopoulos B."/>
            <person name="Cheng J.F."/>
            <person name="Woyke T."/>
            <person name="Pelin A."/>
            <person name="Henrissat B."/>
            <person name="Reynolds N.K."/>
            <person name="Benny G.L."/>
            <person name="Smith M.E."/>
            <person name="James T.Y."/>
            <person name="Grigoriev I.V."/>
        </authorList>
    </citation>
    <scope>NUCLEOTIDE SEQUENCE [LARGE SCALE GENOMIC DNA]</scope>
    <source>
        <strain evidence="4">ATCC 52028</strain>
    </source>
</reference>
<dbReference type="CDD" id="cd14686">
    <property type="entry name" value="bZIP"/>
    <property type="match status" value="1"/>
</dbReference>
<dbReference type="Gene3D" id="1.20.5.170">
    <property type="match status" value="1"/>
</dbReference>
<dbReference type="Proteomes" id="UP000268535">
    <property type="component" value="Unassembled WGS sequence"/>
</dbReference>
<dbReference type="SMART" id="SM00338">
    <property type="entry name" value="BRLZ"/>
    <property type="match status" value="1"/>
</dbReference>
<organism evidence="3 4">
    <name type="scientific">Caulochytrium protostelioides</name>
    <dbReference type="NCBI Taxonomy" id="1555241"/>
    <lineage>
        <taxon>Eukaryota</taxon>
        <taxon>Fungi</taxon>
        <taxon>Fungi incertae sedis</taxon>
        <taxon>Chytridiomycota</taxon>
        <taxon>Chytridiomycota incertae sedis</taxon>
        <taxon>Chytridiomycetes</taxon>
        <taxon>Caulochytriales</taxon>
        <taxon>Caulochytriaceae</taxon>
        <taxon>Caulochytrium</taxon>
    </lineage>
</organism>
<evidence type="ECO:0000313" key="3">
    <source>
        <dbReference type="EMBL" id="RKO97447.1"/>
    </source>
</evidence>
<feature type="compositionally biased region" description="Basic residues" evidence="1">
    <location>
        <begin position="162"/>
        <end position="172"/>
    </location>
</feature>
<name>A0A4V1ITL2_9FUNG</name>
<dbReference type="SUPFAM" id="SSF57959">
    <property type="entry name" value="Leucine zipper domain"/>
    <property type="match status" value="1"/>
</dbReference>
<evidence type="ECO:0000259" key="2">
    <source>
        <dbReference type="PROSITE" id="PS50217"/>
    </source>
</evidence>
<dbReference type="GO" id="GO:0003700">
    <property type="term" value="F:DNA-binding transcription factor activity"/>
    <property type="evidence" value="ECO:0007669"/>
    <property type="project" value="InterPro"/>
</dbReference>
<dbReference type="InterPro" id="IPR046347">
    <property type="entry name" value="bZIP_sf"/>
</dbReference>
<dbReference type="PROSITE" id="PS00036">
    <property type="entry name" value="BZIP_BASIC"/>
    <property type="match status" value="1"/>
</dbReference>
<dbReference type="PROSITE" id="PS50217">
    <property type="entry name" value="BZIP"/>
    <property type="match status" value="1"/>
</dbReference>